<reference evidence="2 3" key="1">
    <citation type="submission" date="2018-10" db="EMBL/GenBank/DDBJ databases">
        <title>A high-quality apple genome assembly.</title>
        <authorList>
            <person name="Hu J."/>
        </authorList>
    </citation>
    <scope>NUCLEOTIDE SEQUENCE [LARGE SCALE GENOMIC DNA]</scope>
    <source>
        <strain evidence="3">cv. HFTH1</strain>
        <tissue evidence="2">Young leaf</tissue>
    </source>
</reference>
<feature type="transmembrane region" description="Helical" evidence="1">
    <location>
        <begin position="78"/>
        <end position="99"/>
    </location>
</feature>
<name>A0A498IV06_MALDO</name>
<keyword evidence="3" id="KW-1185">Reference proteome</keyword>
<gene>
    <name evidence="2" type="ORF">DVH24_028708</name>
</gene>
<dbReference type="EMBL" id="RDQH01000336">
    <property type="protein sequence ID" value="RXH87208.1"/>
    <property type="molecule type" value="Genomic_DNA"/>
</dbReference>
<sequence length="100" mass="11696">MEPNADHDFFERINYEGKNTGASFSMHPGIGAESHYSSNIYINNNDLGVKFGRSFLFRSNKMEREREREESLSGSKQLWFWPTFLFVSFLFLLLLSLFCP</sequence>
<evidence type="ECO:0000313" key="3">
    <source>
        <dbReference type="Proteomes" id="UP000290289"/>
    </source>
</evidence>
<keyword evidence="1" id="KW-1133">Transmembrane helix</keyword>
<dbReference type="Proteomes" id="UP000290289">
    <property type="component" value="Chromosome 10"/>
</dbReference>
<proteinExistence type="predicted"/>
<organism evidence="2 3">
    <name type="scientific">Malus domestica</name>
    <name type="common">Apple</name>
    <name type="synonym">Pyrus malus</name>
    <dbReference type="NCBI Taxonomy" id="3750"/>
    <lineage>
        <taxon>Eukaryota</taxon>
        <taxon>Viridiplantae</taxon>
        <taxon>Streptophyta</taxon>
        <taxon>Embryophyta</taxon>
        <taxon>Tracheophyta</taxon>
        <taxon>Spermatophyta</taxon>
        <taxon>Magnoliopsida</taxon>
        <taxon>eudicotyledons</taxon>
        <taxon>Gunneridae</taxon>
        <taxon>Pentapetalae</taxon>
        <taxon>rosids</taxon>
        <taxon>fabids</taxon>
        <taxon>Rosales</taxon>
        <taxon>Rosaceae</taxon>
        <taxon>Amygdaloideae</taxon>
        <taxon>Maleae</taxon>
        <taxon>Malus</taxon>
    </lineage>
</organism>
<accession>A0A498IV06</accession>
<comment type="caution">
    <text evidence="2">The sequence shown here is derived from an EMBL/GenBank/DDBJ whole genome shotgun (WGS) entry which is preliminary data.</text>
</comment>
<keyword evidence="1" id="KW-0812">Transmembrane</keyword>
<evidence type="ECO:0000256" key="1">
    <source>
        <dbReference type="SAM" id="Phobius"/>
    </source>
</evidence>
<protein>
    <submittedName>
        <fullName evidence="2">Uncharacterized protein</fullName>
    </submittedName>
</protein>
<dbReference type="AlphaFoldDB" id="A0A498IV06"/>
<evidence type="ECO:0000313" key="2">
    <source>
        <dbReference type="EMBL" id="RXH87208.1"/>
    </source>
</evidence>
<keyword evidence="1" id="KW-0472">Membrane</keyword>